<dbReference type="RefSeq" id="WP_168552811.1">
    <property type="nucleotide sequence ID" value="NZ_JAAWWL010000002.1"/>
</dbReference>
<dbReference type="InterPro" id="IPR025348">
    <property type="entry name" value="DUF4252"/>
</dbReference>
<reference evidence="2 3" key="1">
    <citation type="submission" date="2020-04" db="EMBL/GenBank/DDBJ databases">
        <authorList>
            <person name="Yoon J."/>
        </authorList>
    </citation>
    <scope>NUCLEOTIDE SEQUENCE [LARGE SCALE GENOMIC DNA]</scope>
    <source>
        <strain evidence="2 3">DJ-13</strain>
    </source>
</reference>
<keyword evidence="3" id="KW-1185">Reference proteome</keyword>
<keyword evidence="1" id="KW-0732">Signal</keyword>
<evidence type="ECO:0000256" key="1">
    <source>
        <dbReference type="SAM" id="SignalP"/>
    </source>
</evidence>
<dbReference type="EMBL" id="JAAWWL010000002">
    <property type="protein sequence ID" value="NKI32623.1"/>
    <property type="molecule type" value="Genomic_DNA"/>
</dbReference>
<dbReference type="Pfam" id="PF14060">
    <property type="entry name" value="DUF4252"/>
    <property type="match status" value="1"/>
</dbReference>
<feature type="chain" id="PRO_5045224765" evidence="1">
    <location>
        <begin position="20"/>
        <end position="177"/>
    </location>
</feature>
<organism evidence="2 3">
    <name type="scientific">Croceivirga thetidis</name>
    <dbReference type="NCBI Taxonomy" id="2721623"/>
    <lineage>
        <taxon>Bacteria</taxon>
        <taxon>Pseudomonadati</taxon>
        <taxon>Bacteroidota</taxon>
        <taxon>Flavobacteriia</taxon>
        <taxon>Flavobacteriales</taxon>
        <taxon>Flavobacteriaceae</taxon>
        <taxon>Croceivirga</taxon>
    </lineage>
</organism>
<name>A0ABX1GRQ1_9FLAO</name>
<feature type="signal peptide" evidence="1">
    <location>
        <begin position="1"/>
        <end position="19"/>
    </location>
</feature>
<sequence length="177" mass="19954">MKKIVVVIAFLVMPFGLMAQSAFDKYLDSDDVGAVVINKSLLGMVANISANDKDEEAKEFIEMAENIDEIRVFITDKPSASKEMSETVKKYLRKENLELLMQVKEKDNKVDFYVKSTKNDEIVNELLMFVKGMDEDDTGFESVLVSMTGEIELAKIGTLVNKMNLPKELEKAEKGKK</sequence>
<gene>
    <name evidence="2" type="ORF">HCU67_11765</name>
</gene>
<evidence type="ECO:0000313" key="2">
    <source>
        <dbReference type="EMBL" id="NKI32623.1"/>
    </source>
</evidence>
<protein>
    <submittedName>
        <fullName evidence="2">DUF4252 domain-containing protein</fullName>
    </submittedName>
</protein>
<proteinExistence type="predicted"/>
<comment type="caution">
    <text evidence="2">The sequence shown here is derived from an EMBL/GenBank/DDBJ whole genome shotgun (WGS) entry which is preliminary data.</text>
</comment>
<evidence type="ECO:0000313" key="3">
    <source>
        <dbReference type="Proteomes" id="UP000718451"/>
    </source>
</evidence>
<dbReference type="Proteomes" id="UP000718451">
    <property type="component" value="Unassembled WGS sequence"/>
</dbReference>
<accession>A0ABX1GRQ1</accession>